<dbReference type="AlphaFoldDB" id="A0A0F9CVB1"/>
<reference evidence="1" key="1">
    <citation type="journal article" date="2015" name="Nature">
        <title>Complex archaea that bridge the gap between prokaryotes and eukaryotes.</title>
        <authorList>
            <person name="Spang A."/>
            <person name="Saw J.H."/>
            <person name="Jorgensen S.L."/>
            <person name="Zaremba-Niedzwiedzka K."/>
            <person name="Martijn J."/>
            <person name="Lind A.E."/>
            <person name="van Eijk R."/>
            <person name="Schleper C."/>
            <person name="Guy L."/>
            <person name="Ettema T.J."/>
        </authorList>
    </citation>
    <scope>NUCLEOTIDE SEQUENCE</scope>
</reference>
<sequence>MRIGILDVNVKRGKPGQCWVCKESIALKELHTVVVLRYGKFQQQAFKLAAAQGRAKSKKAGFKYRRLHLKGCLATWLVAIHHYRSEARSQRKGRPAGSGQLPQLSDEDKLVRYRLVRRRAETLRLLIATEDDHRIVNLYQRLKYLNNQLEINVIDDMARREQTNIRLLNARFKRAEELINGQSTGTS</sequence>
<protein>
    <submittedName>
        <fullName evidence="1">Uncharacterized protein</fullName>
    </submittedName>
</protein>
<gene>
    <name evidence="1" type="ORF">LCGC14_2355900</name>
</gene>
<name>A0A0F9CVB1_9ZZZZ</name>
<accession>A0A0F9CVB1</accession>
<evidence type="ECO:0000313" key="1">
    <source>
        <dbReference type="EMBL" id="KKL45416.1"/>
    </source>
</evidence>
<comment type="caution">
    <text evidence="1">The sequence shown here is derived from an EMBL/GenBank/DDBJ whole genome shotgun (WGS) entry which is preliminary data.</text>
</comment>
<proteinExistence type="predicted"/>
<organism evidence="1">
    <name type="scientific">marine sediment metagenome</name>
    <dbReference type="NCBI Taxonomy" id="412755"/>
    <lineage>
        <taxon>unclassified sequences</taxon>
        <taxon>metagenomes</taxon>
        <taxon>ecological metagenomes</taxon>
    </lineage>
</organism>
<dbReference type="EMBL" id="LAZR01034395">
    <property type="protein sequence ID" value="KKL45416.1"/>
    <property type="molecule type" value="Genomic_DNA"/>
</dbReference>